<comment type="caution">
    <text evidence="1">The sequence shown here is derived from an EMBL/GenBank/DDBJ whole genome shotgun (WGS) entry which is preliminary data.</text>
</comment>
<reference evidence="1" key="1">
    <citation type="submission" date="2022-02" db="EMBL/GenBank/DDBJ databases">
        <title>Plant Genome Project.</title>
        <authorList>
            <person name="Zhang R.-G."/>
        </authorList>
    </citation>
    <scope>NUCLEOTIDE SEQUENCE</scope>
    <source>
        <strain evidence="1">AT1</strain>
    </source>
</reference>
<evidence type="ECO:0000313" key="2">
    <source>
        <dbReference type="Proteomes" id="UP001062846"/>
    </source>
</evidence>
<name>A0ACC0N911_RHOML</name>
<organism evidence="1 2">
    <name type="scientific">Rhododendron molle</name>
    <name type="common">Chinese azalea</name>
    <name type="synonym">Azalea mollis</name>
    <dbReference type="NCBI Taxonomy" id="49168"/>
    <lineage>
        <taxon>Eukaryota</taxon>
        <taxon>Viridiplantae</taxon>
        <taxon>Streptophyta</taxon>
        <taxon>Embryophyta</taxon>
        <taxon>Tracheophyta</taxon>
        <taxon>Spermatophyta</taxon>
        <taxon>Magnoliopsida</taxon>
        <taxon>eudicotyledons</taxon>
        <taxon>Gunneridae</taxon>
        <taxon>Pentapetalae</taxon>
        <taxon>asterids</taxon>
        <taxon>Ericales</taxon>
        <taxon>Ericaceae</taxon>
        <taxon>Ericoideae</taxon>
        <taxon>Rhodoreae</taxon>
        <taxon>Rhododendron</taxon>
    </lineage>
</organism>
<keyword evidence="2" id="KW-1185">Reference proteome</keyword>
<gene>
    <name evidence="1" type="ORF">RHMOL_Rhmol07G0319100</name>
</gene>
<dbReference type="Proteomes" id="UP001062846">
    <property type="component" value="Chromosome 7"/>
</dbReference>
<protein>
    <submittedName>
        <fullName evidence="1">Uncharacterized protein</fullName>
    </submittedName>
</protein>
<accession>A0ACC0N911</accession>
<evidence type="ECO:0000313" key="1">
    <source>
        <dbReference type="EMBL" id="KAI8549023.1"/>
    </source>
</evidence>
<sequence length="862" mass="95863">MTVKVTVTSTETIKPTSPTPLHLKAHNLSCLDQLHPTIFSHVGLYYLVDESLSPPNVADILNRLKESLSKALTLFYPLAGRINIDRHSIDCNDEGLYYSEARVNCHLLDFLRKPDLDLLNDFYPCHPTKPEPFAKIYPVMIQVNVFECSGIATGLCLSHKILDGISTSSFLKGWASCSRGCFESVSPSFNAASLFPANNHLPMDSIASLGRSMIKMGNSVTRRFLFDPSALSALKSKVDMGTGIRSPSRVEAVTAFIWKCAMSVSKAKSGIRKPSVLSHAVDLRRRMVPPMEEYSMGNLLWIPSSHCGSEDEIELNSLVGKLRETITEIDADFVRKLQTGDGLSIISKNVEEMAELCSKGPVDYYGFTSWSRFGIYETDFGWGKPIWVSSHKITGSMFMNLVHMLETREGDGMEAWITLDEPEMAMLLDHQEFLEFASVDPNPLAHGARSTQPPPAAIRVCWGWVLPHLYALDRPFEGLGLVARIKRFQVRLKVDLRREAQTPSLANPGEICSVANGATPKEISRAERCVLQEYEMCHSVEMGTINASYALRATEVVYDHSAGDTVCSECGLVLESHSIDETSEWRTFANESGDYDPVRVGGPSNPLLTDGGLSTVISKPNGVTSDFLSSSLGRWRNRDPNRSLILAFKTIATMCDRLGLVATIKDRANEIYQKMEDQKSSRGKNQDVILAACLFIACRQEDKPRTIKEICSVANGVTKDEVGQANNKILKQLELDSGQLHAGDLMRRFCSHLGMNNQAVKAAQEAVLKSEEFDIRRSPVSIAAAVIYIIRQLSDNKKPLREFNTANRGGGGGGDGRVVVVVVVVAWWWWSLWWRWQRRGGMVAVVAATAWWWWWWWNGGGV</sequence>
<dbReference type="EMBL" id="CM046394">
    <property type="protein sequence ID" value="KAI8549023.1"/>
    <property type="molecule type" value="Genomic_DNA"/>
</dbReference>
<proteinExistence type="predicted"/>